<sequence>MKPFTQSLESNIKQTFTYSHAKNKYNYEGRAEGYDSLSFFKKNVSAKKSFSNTDGFGSSSF</sequence>
<protein>
    <submittedName>
        <fullName evidence="1">Uncharacterized protein</fullName>
    </submittedName>
</protein>
<name>A0A1H1BTY8_9LACT</name>
<dbReference type="RefSeq" id="WP_089978605.1">
    <property type="nucleotide sequence ID" value="NZ_FNJW01000008.1"/>
</dbReference>
<organism evidence="1 2">
    <name type="scientific">Carnobacterium viridans</name>
    <dbReference type="NCBI Taxonomy" id="174587"/>
    <lineage>
        <taxon>Bacteria</taxon>
        <taxon>Bacillati</taxon>
        <taxon>Bacillota</taxon>
        <taxon>Bacilli</taxon>
        <taxon>Lactobacillales</taxon>
        <taxon>Carnobacteriaceae</taxon>
        <taxon>Carnobacterium</taxon>
    </lineage>
</organism>
<gene>
    <name evidence="1" type="ORF">SAMN04487752_2743</name>
</gene>
<proteinExistence type="predicted"/>
<reference evidence="2" key="1">
    <citation type="submission" date="2016-10" db="EMBL/GenBank/DDBJ databases">
        <authorList>
            <person name="Varghese N."/>
            <person name="Submissions S."/>
        </authorList>
    </citation>
    <scope>NUCLEOTIDE SEQUENCE [LARGE SCALE GENOMIC DNA]</scope>
    <source>
        <strain evidence="2">MPL-11</strain>
    </source>
</reference>
<evidence type="ECO:0000313" key="2">
    <source>
        <dbReference type="Proteomes" id="UP000199481"/>
    </source>
</evidence>
<dbReference type="AlphaFoldDB" id="A0A1H1BTY8"/>
<dbReference type="EMBL" id="FNJW01000008">
    <property type="protein sequence ID" value="SDQ55393.1"/>
    <property type="molecule type" value="Genomic_DNA"/>
</dbReference>
<accession>A0A1H1BTY8</accession>
<keyword evidence="2" id="KW-1185">Reference proteome</keyword>
<dbReference type="Proteomes" id="UP000199481">
    <property type="component" value="Unassembled WGS sequence"/>
</dbReference>
<evidence type="ECO:0000313" key="1">
    <source>
        <dbReference type="EMBL" id="SDQ55393.1"/>
    </source>
</evidence>